<dbReference type="InterPro" id="IPR029058">
    <property type="entry name" value="AB_hydrolase_fold"/>
</dbReference>
<dbReference type="GO" id="GO:0016020">
    <property type="term" value="C:membrane"/>
    <property type="evidence" value="ECO:0007669"/>
    <property type="project" value="TreeGrafter"/>
</dbReference>
<protein>
    <submittedName>
        <fullName evidence="3">Alpha/beta hydrolase</fullName>
    </submittedName>
</protein>
<dbReference type="RefSeq" id="WP_086080206.1">
    <property type="nucleotide sequence ID" value="NZ_CP021111.1"/>
</dbReference>
<dbReference type="GO" id="GO:0016787">
    <property type="term" value="F:hydrolase activity"/>
    <property type="evidence" value="ECO:0007669"/>
    <property type="project" value="UniProtKB-KW"/>
</dbReference>
<reference evidence="3 4" key="1">
    <citation type="submission" date="2017-05" db="EMBL/GenBank/DDBJ databases">
        <title>Complete and WGS of Bordetella genogroups.</title>
        <authorList>
            <person name="Spilker T."/>
            <person name="LiPuma J."/>
        </authorList>
    </citation>
    <scope>NUCLEOTIDE SEQUENCE [LARGE SCALE GENOMIC DNA]</scope>
    <source>
        <strain evidence="3 4">AU7206</strain>
    </source>
</reference>
<dbReference type="Gene3D" id="3.40.50.1820">
    <property type="entry name" value="alpha/beta hydrolase"/>
    <property type="match status" value="1"/>
</dbReference>
<dbReference type="Proteomes" id="UP000194161">
    <property type="component" value="Chromosome"/>
</dbReference>
<gene>
    <name evidence="3" type="ORF">CAL15_20640</name>
</gene>
<dbReference type="KEGG" id="bgm:CAL15_20640"/>
<dbReference type="InterPro" id="IPR000073">
    <property type="entry name" value="AB_hydrolase_1"/>
</dbReference>
<dbReference type="EMBL" id="CP021111">
    <property type="protein sequence ID" value="ARP96557.1"/>
    <property type="molecule type" value="Genomic_DNA"/>
</dbReference>
<evidence type="ECO:0000259" key="2">
    <source>
        <dbReference type="Pfam" id="PF00561"/>
    </source>
</evidence>
<dbReference type="PRINTS" id="PR00111">
    <property type="entry name" value="ABHYDROLASE"/>
</dbReference>
<evidence type="ECO:0000313" key="3">
    <source>
        <dbReference type="EMBL" id="ARP96557.1"/>
    </source>
</evidence>
<dbReference type="Pfam" id="PF00561">
    <property type="entry name" value="Abhydrolase_1"/>
    <property type="match status" value="1"/>
</dbReference>
<dbReference type="STRING" id="463040.CAL15_20640"/>
<dbReference type="PANTHER" id="PTHR43798">
    <property type="entry name" value="MONOACYLGLYCEROL LIPASE"/>
    <property type="match status" value="1"/>
</dbReference>
<dbReference type="InterPro" id="IPR050266">
    <property type="entry name" value="AB_hydrolase_sf"/>
</dbReference>
<proteinExistence type="predicted"/>
<dbReference type="OrthoDB" id="9793083at2"/>
<evidence type="ECO:0000256" key="1">
    <source>
        <dbReference type="ARBA" id="ARBA00022801"/>
    </source>
</evidence>
<name>A0A1W6ZGX2_9BORD</name>
<evidence type="ECO:0000313" key="4">
    <source>
        <dbReference type="Proteomes" id="UP000194161"/>
    </source>
</evidence>
<keyword evidence="4" id="KW-1185">Reference proteome</keyword>
<keyword evidence="1 3" id="KW-0378">Hydrolase</keyword>
<dbReference type="SUPFAM" id="SSF53474">
    <property type="entry name" value="alpha/beta-Hydrolases"/>
    <property type="match status" value="1"/>
</dbReference>
<dbReference type="AlphaFoldDB" id="A0A1W6ZGX2"/>
<dbReference type="PANTHER" id="PTHR43798:SF31">
    <property type="entry name" value="AB HYDROLASE SUPERFAMILY PROTEIN YCLE"/>
    <property type="match status" value="1"/>
</dbReference>
<accession>A0A1W6ZGX2</accession>
<feature type="domain" description="AB hydrolase-1" evidence="2">
    <location>
        <begin position="29"/>
        <end position="250"/>
    </location>
</feature>
<sequence>MKHTTSQDGHRIAYQATGKTDAHSPKIALIHSLAMDHTFWEPVAERLSSRAGIVAIDARGHGRSDKPPGPYDAPTMAQDLVAVLDTLAWDKVLVAGASMGGCIALQFAGSHPERCAGLGLIDTTAWYGDTAPRDWAARAQRARTEGLQALIEFQKSRWFSDDFLKQRPEVVDRCIEIFLRNDVDAFAATCHMLGQFDGRPLLPRIGVPTAVVVGEQDYAAPVAMAQALHEGIAGSSMTVLPDARHLTPLETPDVIANTLLGLLECRARDH</sequence>
<organism evidence="3 4">
    <name type="scientific">Bordetella genomosp. 13</name>
    <dbReference type="NCBI Taxonomy" id="463040"/>
    <lineage>
        <taxon>Bacteria</taxon>
        <taxon>Pseudomonadati</taxon>
        <taxon>Pseudomonadota</taxon>
        <taxon>Betaproteobacteria</taxon>
        <taxon>Burkholderiales</taxon>
        <taxon>Alcaligenaceae</taxon>
        <taxon>Bordetella</taxon>
    </lineage>
</organism>